<evidence type="ECO:0000256" key="1">
    <source>
        <dbReference type="ARBA" id="ARBA00022741"/>
    </source>
</evidence>
<dbReference type="AlphaFoldDB" id="A0A7W0CCH0"/>
<dbReference type="EMBL" id="JACDUS010000020">
    <property type="protein sequence ID" value="MBA2883229.1"/>
    <property type="molecule type" value="Genomic_DNA"/>
</dbReference>
<reference evidence="7 8" key="1">
    <citation type="submission" date="2020-07" db="EMBL/GenBank/DDBJ databases">
        <title>Genomic Encyclopedia of Type Strains, Phase IV (KMG-IV): sequencing the most valuable type-strain genomes for metagenomic binning, comparative biology and taxonomic classification.</title>
        <authorList>
            <person name="Goeker M."/>
        </authorList>
    </citation>
    <scope>NUCLEOTIDE SEQUENCE [LARGE SCALE GENOMIC DNA]</scope>
    <source>
        <strain evidence="7 8">DSM 17721</strain>
    </source>
</reference>
<dbReference type="Gene3D" id="3.40.50.300">
    <property type="entry name" value="P-loop containing nucleotide triphosphate hydrolases"/>
    <property type="match status" value="1"/>
</dbReference>
<organism evidence="7 8">
    <name type="scientific">Desulfosalsimonas propionicica</name>
    <dbReference type="NCBI Taxonomy" id="332175"/>
    <lineage>
        <taxon>Bacteria</taxon>
        <taxon>Pseudomonadati</taxon>
        <taxon>Thermodesulfobacteriota</taxon>
        <taxon>Desulfobacteria</taxon>
        <taxon>Desulfobacterales</taxon>
        <taxon>Desulfosalsimonadaceae</taxon>
        <taxon>Desulfosalsimonas</taxon>
    </lineage>
</organism>
<dbReference type="InterPro" id="IPR000212">
    <property type="entry name" value="DNA_helicase_UvrD/REP"/>
</dbReference>
<keyword evidence="4" id="KW-0067">ATP-binding</keyword>
<dbReference type="SUPFAM" id="SSF52540">
    <property type="entry name" value="P-loop containing nucleoside triphosphate hydrolases"/>
    <property type="match status" value="1"/>
</dbReference>
<evidence type="ECO:0000259" key="6">
    <source>
        <dbReference type="Pfam" id="PF13361"/>
    </source>
</evidence>
<feature type="domain" description="UvrD-like helicase C-terminal" evidence="6">
    <location>
        <begin position="31"/>
        <end position="307"/>
    </location>
</feature>
<gene>
    <name evidence="7" type="ORF">HNR65_003591</name>
</gene>
<proteinExistence type="predicted"/>
<dbReference type="GO" id="GO:0000725">
    <property type="term" value="P:recombinational repair"/>
    <property type="evidence" value="ECO:0007669"/>
    <property type="project" value="TreeGrafter"/>
</dbReference>
<dbReference type="PANTHER" id="PTHR11070:SF2">
    <property type="entry name" value="ATP-DEPENDENT DNA HELICASE SRS2"/>
    <property type="match status" value="1"/>
</dbReference>
<comment type="caution">
    <text evidence="7">The sequence shown here is derived from an EMBL/GenBank/DDBJ whole genome shotgun (WGS) entry which is preliminary data.</text>
</comment>
<evidence type="ECO:0000313" key="7">
    <source>
        <dbReference type="EMBL" id="MBA2883229.1"/>
    </source>
</evidence>
<evidence type="ECO:0000256" key="3">
    <source>
        <dbReference type="ARBA" id="ARBA00022806"/>
    </source>
</evidence>
<protein>
    <recommendedName>
        <fullName evidence="5">DNA 3'-5' helicase II</fullName>
    </recommendedName>
</protein>
<dbReference type="GO" id="GO:0016787">
    <property type="term" value="F:hydrolase activity"/>
    <property type="evidence" value="ECO:0007669"/>
    <property type="project" value="UniProtKB-KW"/>
</dbReference>
<dbReference type="Proteomes" id="UP000525298">
    <property type="component" value="Unassembled WGS sequence"/>
</dbReference>
<keyword evidence="3 7" id="KW-0347">Helicase</keyword>
<dbReference type="Gene3D" id="1.10.486.10">
    <property type="entry name" value="PCRA, domain 4"/>
    <property type="match status" value="1"/>
</dbReference>
<accession>A0A7W0CCH0</accession>
<sequence>MQARSVVETFCPDRAEKPPLTISEDISGNEKIIVHNLPSEIYESNTVANICESAVKNNKSAIILIPNKLYLPHIRETFLRRGIRYVYRTEPSKEGLTRYEYLMQWYSNPNDNAITRYLIDLITNNYDDLVGTLPLSEKGKNDRRKELSDYWADLWREVSDGITYYEIFTKRAKRVDEHPIENAIMSGCIEPIKNLMDSSKVGKRDNLPEFLHRTGQAVAPGVSPKGFLREIEEWRIDKTISALGGSFLPVEIYSLQSSKGLEADIVCVIGMSEQILPQGGDDIEEKARLFYVAMTRAKQQLHLFSCRSRSGGATFSKASFGLKPSRYIDSIPEKHKEIRYRKPAKK</sequence>
<dbReference type="InterPro" id="IPR027417">
    <property type="entry name" value="P-loop_NTPase"/>
</dbReference>
<keyword evidence="8" id="KW-1185">Reference proteome</keyword>
<evidence type="ECO:0000313" key="8">
    <source>
        <dbReference type="Proteomes" id="UP000525298"/>
    </source>
</evidence>
<evidence type="ECO:0000256" key="4">
    <source>
        <dbReference type="ARBA" id="ARBA00022840"/>
    </source>
</evidence>
<dbReference type="PANTHER" id="PTHR11070">
    <property type="entry name" value="UVRD / RECB / PCRA DNA HELICASE FAMILY MEMBER"/>
    <property type="match status" value="1"/>
</dbReference>
<dbReference type="GO" id="GO:0005829">
    <property type="term" value="C:cytosol"/>
    <property type="evidence" value="ECO:0007669"/>
    <property type="project" value="TreeGrafter"/>
</dbReference>
<dbReference type="GO" id="GO:0003677">
    <property type="term" value="F:DNA binding"/>
    <property type="evidence" value="ECO:0007669"/>
    <property type="project" value="InterPro"/>
</dbReference>
<dbReference type="RefSeq" id="WP_181552834.1">
    <property type="nucleotide sequence ID" value="NZ_JACDUS010000020.1"/>
</dbReference>
<name>A0A7W0CCH0_9BACT</name>
<dbReference type="Pfam" id="PF13361">
    <property type="entry name" value="UvrD_C"/>
    <property type="match status" value="1"/>
</dbReference>
<dbReference type="InterPro" id="IPR014017">
    <property type="entry name" value="DNA_helicase_UvrD-like_C"/>
</dbReference>
<keyword evidence="1" id="KW-0547">Nucleotide-binding</keyword>
<evidence type="ECO:0000256" key="2">
    <source>
        <dbReference type="ARBA" id="ARBA00022801"/>
    </source>
</evidence>
<keyword evidence="2" id="KW-0378">Hydrolase</keyword>
<evidence type="ECO:0000256" key="5">
    <source>
        <dbReference type="ARBA" id="ARBA00034923"/>
    </source>
</evidence>
<dbReference type="GO" id="GO:0043138">
    <property type="term" value="F:3'-5' DNA helicase activity"/>
    <property type="evidence" value="ECO:0007669"/>
    <property type="project" value="TreeGrafter"/>
</dbReference>
<dbReference type="GO" id="GO:0005524">
    <property type="term" value="F:ATP binding"/>
    <property type="evidence" value="ECO:0007669"/>
    <property type="project" value="UniProtKB-KW"/>
</dbReference>